<dbReference type="InterPro" id="IPR017871">
    <property type="entry name" value="ABC_transporter-like_CS"/>
</dbReference>
<dbReference type="SMART" id="SM00382">
    <property type="entry name" value="AAA"/>
    <property type="match status" value="2"/>
</dbReference>
<dbReference type="GO" id="GO:0016887">
    <property type="term" value="F:ATP hydrolysis activity"/>
    <property type="evidence" value="ECO:0007669"/>
    <property type="project" value="InterPro"/>
</dbReference>
<dbReference type="EMBL" id="BMXI01000012">
    <property type="protein sequence ID" value="GHC59795.1"/>
    <property type="molecule type" value="Genomic_DNA"/>
</dbReference>
<dbReference type="PROSITE" id="PS50893">
    <property type="entry name" value="ABC_TRANSPORTER_2"/>
    <property type="match status" value="2"/>
</dbReference>
<dbReference type="Pfam" id="PF12848">
    <property type="entry name" value="ABC_tran_Xtn"/>
    <property type="match status" value="1"/>
</dbReference>
<dbReference type="PANTHER" id="PTHR42855">
    <property type="entry name" value="ABC TRANSPORTER ATP-BINDING SUBUNIT"/>
    <property type="match status" value="1"/>
</dbReference>
<evidence type="ECO:0000256" key="3">
    <source>
        <dbReference type="SAM" id="Coils"/>
    </source>
</evidence>
<dbReference type="CDD" id="cd03221">
    <property type="entry name" value="ABCF_EF-3"/>
    <property type="match status" value="2"/>
</dbReference>
<feature type="coiled-coil region" evidence="3">
    <location>
        <begin position="85"/>
        <end position="112"/>
    </location>
</feature>
<dbReference type="InterPro" id="IPR037118">
    <property type="entry name" value="Val-tRNA_synth_C_sf"/>
</dbReference>
<dbReference type="FunFam" id="3.40.50.300:FF:000011">
    <property type="entry name" value="Putative ABC transporter ATP-binding component"/>
    <property type="match status" value="1"/>
</dbReference>
<feature type="region of interest" description="Disordered" evidence="4">
    <location>
        <begin position="537"/>
        <end position="588"/>
    </location>
</feature>
<organism evidence="6 7">
    <name type="scientific">Roseibacillus persicicus</name>
    <dbReference type="NCBI Taxonomy" id="454148"/>
    <lineage>
        <taxon>Bacteria</taxon>
        <taxon>Pseudomonadati</taxon>
        <taxon>Verrucomicrobiota</taxon>
        <taxon>Verrucomicrobiia</taxon>
        <taxon>Verrucomicrobiales</taxon>
        <taxon>Verrucomicrobiaceae</taxon>
        <taxon>Roseibacillus</taxon>
    </lineage>
</organism>
<dbReference type="PROSITE" id="PS00211">
    <property type="entry name" value="ABC_TRANSPORTER_1"/>
    <property type="match status" value="2"/>
</dbReference>
<evidence type="ECO:0000256" key="1">
    <source>
        <dbReference type="ARBA" id="ARBA00022741"/>
    </source>
</evidence>
<evidence type="ECO:0000259" key="5">
    <source>
        <dbReference type="PROSITE" id="PS50893"/>
    </source>
</evidence>
<reference evidence="6" key="1">
    <citation type="journal article" date="2014" name="Int. J. Syst. Evol. Microbiol.">
        <title>Complete genome sequence of Corynebacterium casei LMG S-19264T (=DSM 44701T), isolated from a smear-ripened cheese.</title>
        <authorList>
            <consortium name="US DOE Joint Genome Institute (JGI-PGF)"/>
            <person name="Walter F."/>
            <person name="Albersmeier A."/>
            <person name="Kalinowski J."/>
            <person name="Ruckert C."/>
        </authorList>
    </citation>
    <scope>NUCLEOTIDE SEQUENCE</scope>
    <source>
        <strain evidence="6">KCTC 12988</strain>
    </source>
</reference>
<dbReference type="Proteomes" id="UP000644507">
    <property type="component" value="Unassembled WGS sequence"/>
</dbReference>
<evidence type="ECO:0000313" key="6">
    <source>
        <dbReference type="EMBL" id="GHC59795.1"/>
    </source>
</evidence>
<dbReference type="InterPro" id="IPR003439">
    <property type="entry name" value="ABC_transporter-like_ATP-bd"/>
</dbReference>
<accession>A0A918TRW9</accession>
<protein>
    <submittedName>
        <fullName evidence="6">Glycosyl transferase family 2</fullName>
    </submittedName>
</protein>
<dbReference type="SUPFAM" id="SSF52540">
    <property type="entry name" value="P-loop containing nucleoside triphosphate hydrolases"/>
    <property type="match status" value="2"/>
</dbReference>
<feature type="compositionally biased region" description="Pro residues" evidence="4">
    <location>
        <begin position="545"/>
        <end position="559"/>
    </location>
</feature>
<evidence type="ECO:0000256" key="4">
    <source>
        <dbReference type="SAM" id="MobiDB-lite"/>
    </source>
</evidence>
<name>A0A918TRW9_9BACT</name>
<feature type="compositionally biased region" description="Basic and acidic residues" evidence="4">
    <location>
        <begin position="576"/>
        <end position="585"/>
    </location>
</feature>
<dbReference type="GO" id="GO:0016740">
    <property type="term" value="F:transferase activity"/>
    <property type="evidence" value="ECO:0007669"/>
    <property type="project" value="UniProtKB-KW"/>
</dbReference>
<dbReference type="RefSeq" id="WP_189571213.1">
    <property type="nucleotide sequence ID" value="NZ_BMXI01000012.1"/>
</dbReference>
<evidence type="ECO:0000256" key="2">
    <source>
        <dbReference type="ARBA" id="ARBA00022840"/>
    </source>
</evidence>
<dbReference type="InterPro" id="IPR003593">
    <property type="entry name" value="AAA+_ATPase"/>
</dbReference>
<feature type="domain" description="ABC transporter" evidence="5">
    <location>
        <begin position="2"/>
        <end position="259"/>
    </location>
</feature>
<dbReference type="Gene3D" id="1.10.287.380">
    <property type="entry name" value="Valyl-tRNA synthetase, C-terminal domain"/>
    <property type="match status" value="1"/>
</dbReference>
<dbReference type="InterPro" id="IPR032524">
    <property type="entry name" value="ABC_tran_C"/>
</dbReference>
<keyword evidence="2" id="KW-0067">ATP-binding</keyword>
<dbReference type="Pfam" id="PF00005">
    <property type="entry name" value="ABC_tran"/>
    <property type="match status" value="2"/>
</dbReference>
<keyword evidence="7" id="KW-1185">Reference proteome</keyword>
<dbReference type="Pfam" id="PF16326">
    <property type="entry name" value="ABC_tran_CTD"/>
    <property type="match status" value="1"/>
</dbReference>
<feature type="domain" description="ABC transporter" evidence="5">
    <location>
        <begin position="326"/>
        <end position="549"/>
    </location>
</feature>
<dbReference type="AlphaFoldDB" id="A0A918TRW9"/>
<dbReference type="InterPro" id="IPR032781">
    <property type="entry name" value="ABC_tran_Xtn"/>
</dbReference>
<keyword evidence="6" id="KW-0808">Transferase</keyword>
<dbReference type="InterPro" id="IPR027417">
    <property type="entry name" value="P-loop_NTPase"/>
</dbReference>
<dbReference type="PANTHER" id="PTHR42855:SF2">
    <property type="entry name" value="DRUG RESISTANCE ABC TRANSPORTER,ATP-BINDING PROTEIN"/>
    <property type="match status" value="1"/>
</dbReference>
<evidence type="ECO:0000313" key="7">
    <source>
        <dbReference type="Proteomes" id="UP000644507"/>
    </source>
</evidence>
<proteinExistence type="predicted"/>
<sequence length="667" mass="74514">MLSIKNLRVEFGPRVVFSDLSFSINDGERIAFAGHNGAGKSTLMKCIGGALQPNGGEINKPKHYRIGYLPQEGIHVKGKTVYEETESAFGEAQELQRELDELEKELDVLDPRSDPYSKVLERMGDLDIALEHFDPSRIRPKIESVLAGLGFKKEDLERDCGEFSGGWQMRIAMAKLFLAEPEILLLDEPTNHLDINAQAFMESYLFAYRGAIALISHDRSLMDSLVTRTIAFHHGRAEEFKGNYSSYETQLAERQEIRLKQKKAQDREIEQMERFINRFRASANKASLVQSRIKQLAKIERIEIDSAESQVSFRFPDPPPTTQSVAKLENAGKHYGSLKIFEGFDFEIERKEKIAIVGPNGAGKSTFCRLITGEEEPTSGSHELGAKTLPSFFNQNHADELDPNLTVLETVEQVATRGRTLSARDVLGCFLFKGDDVFKKIGVLSGGERSRVALVRMLVRPANFLILDEPTNHLDMRSQDILQQALMEYEGTLLIVSHNRAFLDPIISKTIEFRQGHDPRLFHGNLSYYLDKVEAEEKAEKANPAPTPAKKPTPAPQPTAAPKAEPAPAKPQPTGNRKEQRKAEAAARQALAPLKSDLEKLEAQIAEIEASQTKLSEHLSSPEVAGDTEKFQETTHALSALTDKLNHAYSRWDTLTAEIESLEAKLS</sequence>
<dbReference type="GO" id="GO:0003677">
    <property type="term" value="F:DNA binding"/>
    <property type="evidence" value="ECO:0007669"/>
    <property type="project" value="InterPro"/>
</dbReference>
<gene>
    <name evidence="6" type="ORF">GCM10007100_28800</name>
</gene>
<dbReference type="GO" id="GO:0005524">
    <property type="term" value="F:ATP binding"/>
    <property type="evidence" value="ECO:0007669"/>
    <property type="project" value="UniProtKB-KW"/>
</dbReference>
<dbReference type="InterPro" id="IPR051309">
    <property type="entry name" value="ABCF_ATPase"/>
</dbReference>
<keyword evidence="1" id="KW-0547">Nucleotide-binding</keyword>
<comment type="caution">
    <text evidence="6">The sequence shown here is derived from an EMBL/GenBank/DDBJ whole genome shotgun (WGS) entry which is preliminary data.</text>
</comment>
<dbReference type="Gene3D" id="3.40.50.300">
    <property type="entry name" value="P-loop containing nucleotide triphosphate hydrolases"/>
    <property type="match status" value="2"/>
</dbReference>
<reference evidence="6" key="2">
    <citation type="submission" date="2020-09" db="EMBL/GenBank/DDBJ databases">
        <authorList>
            <person name="Sun Q."/>
            <person name="Kim S."/>
        </authorList>
    </citation>
    <scope>NUCLEOTIDE SEQUENCE</scope>
    <source>
        <strain evidence="6">KCTC 12988</strain>
    </source>
</reference>
<keyword evidence="3" id="KW-0175">Coiled coil</keyword>
<feature type="region of interest" description="Disordered" evidence="4">
    <location>
        <begin position="612"/>
        <end position="631"/>
    </location>
</feature>